<keyword evidence="1" id="KW-1133">Transmembrane helix</keyword>
<name>A0A5N5GHF2_9ROSA</name>
<dbReference type="AlphaFoldDB" id="A0A5N5GHF2"/>
<evidence type="ECO:0000313" key="3">
    <source>
        <dbReference type="Proteomes" id="UP000327157"/>
    </source>
</evidence>
<reference evidence="2 3" key="3">
    <citation type="submission" date="2019-11" db="EMBL/GenBank/DDBJ databases">
        <title>A de novo genome assembly of a pear dwarfing rootstock.</title>
        <authorList>
            <person name="Wang F."/>
            <person name="Wang J."/>
            <person name="Li S."/>
            <person name="Zhang Y."/>
            <person name="Fang M."/>
            <person name="Ma L."/>
            <person name="Zhao Y."/>
            <person name="Jiang S."/>
        </authorList>
    </citation>
    <scope>NUCLEOTIDE SEQUENCE [LARGE SCALE GENOMIC DNA]</scope>
    <source>
        <strain evidence="2">S2</strain>
        <tissue evidence="2">Leaf</tissue>
    </source>
</reference>
<organism evidence="2 3">
    <name type="scientific">Pyrus ussuriensis x Pyrus communis</name>
    <dbReference type="NCBI Taxonomy" id="2448454"/>
    <lineage>
        <taxon>Eukaryota</taxon>
        <taxon>Viridiplantae</taxon>
        <taxon>Streptophyta</taxon>
        <taxon>Embryophyta</taxon>
        <taxon>Tracheophyta</taxon>
        <taxon>Spermatophyta</taxon>
        <taxon>Magnoliopsida</taxon>
        <taxon>eudicotyledons</taxon>
        <taxon>Gunneridae</taxon>
        <taxon>Pentapetalae</taxon>
        <taxon>rosids</taxon>
        <taxon>fabids</taxon>
        <taxon>Rosales</taxon>
        <taxon>Rosaceae</taxon>
        <taxon>Amygdaloideae</taxon>
        <taxon>Maleae</taxon>
        <taxon>Pyrus</taxon>
    </lineage>
</organism>
<gene>
    <name evidence="2" type="ORF">D8674_021356</name>
</gene>
<sequence>MDIEFLSIVVRSDSNDPNFYHRELAAHYLMLKVNEICRIWGPRICTYRNSISGTSTSGRTPTRMTRSSYFTARGLISNGTRFLVGLGLVRGAVDVIEAHLQQCCRKDEGFWLLSVLGSIFFLILLFN</sequence>
<evidence type="ECO:0000313" key="2">
    <source>
        <dbReference type="EMBL" id="KAB2614768.1"/>
    </source>
</evidence>
<dbReference type="Proteomes" id="UP000327157">
    <property type="component" value="Chromosome 3"/>
</dbReference>
<dbReference type="EMBL" id="SMOL01000402">
    <property type="protein sequence ID" value="KAB2614768.1"/>
    <property type="molecule type" value="Genomic_DNA"/>
</dbReference>
<comment type="caution">
    <text evidence="2">The sequence shown here is derived from an EMBL/GenBank/DDBJ whole genome shotgun (WGS) entry which is preliminary data.</text>
</comment>
<protein>
    <submittedName>
        <fullName evidence="2">CCR4-associated factor 1-like protein 11</fullName>
    </submittedName>
</protein>
<feature type="transmembrane region" description="Helical" evidence="1">
    <location>
        <begin position="109"/>
        <end position="126"/>
    </location>
</feature>
<keyword evidence="1" id="KW-0472">Membrane</keyword>
<reference evidence="2 3" key="1">
    <citation type="submission" date="2019-09" db="EMBL/GenBank/DDBJ databases">
        <authorList>
            <person name="Ou C."/>
        </authorList>
    </citation>
    <scope>NUCLEOTIDE SEQUENCE [LARGE SCALE GENOMIC DNA]</scope>
    <source>
        <strain evidence="2">S2</strain>
        <tissue evidence="2">Leaf</tissue>
    </source>
</reference>
<evidence type="ECO:0000256" key="1">
    <source>
        <dbReference type="SAM" id="Phobius"/>
    </source>
</evidence>
<accession>A0A5N5GHF2</accession>
<keyword evidence="3" id="KW-1185">Reference proteome</keyword>
<keyword evidence="1" id="KW-0812">Transmembrane</keyword>
<reference evidence="3" key="2">
    <citation type="submission" date="2019-10" db="EMBL/GenBank/DDBJ databases">
        <title>A de novo genome assembly of a pear dwarfing rootstock.</title>
        <authorList>
            <person name="Wang F."/>
            <person name="Wang J."/>
            <person name="Li S."/>
            <person name="Zhang Y."/>
            <person name="Fang M."/>
            <person name="Ma L."/>
            <person name="Zhao Y."/>
            <person name="Jiang S."/>
        </authorList>
    </citation>
    <scope>NUCLEOTIDE SEQUENCE [LARGE SCALE GENOMIC DNA]</scope>
</reference>
<proteinExistence type="predicted"/>